<proteinExistence type="predicted"/>
<name>A0A917EZB3_9MICO</name>
<protein>
    <submittedName>
        <fullName evidence="2">Quinone oxidoreductase YhdH/YhfP family protein</fullName>
    </submittedName>
</protein>
<gene>
    <name evidence="2" type="ORF">GCM10011399_31720</name>
</gene>
<dbReference type="InterPro" id="IPR020843">
    <property type="entry name" value="ER"/>
</dbReference>
<dbReference type="InterPro" id="IPR013154">
    <property type="entry name" value="ADH-like_N"/>
</dbReference>
<dbReference type="CDD" id="cd08288">
    <property type="entry name" value="MDR_yhdh"/>
    <property type="match status" value="1"/>
</dbReference>
<dbReference type="Gene3D" id="3.90.180.10">
    <property type="entry name" value="Medium-chain alcohol dehydrogenases, catalytic domain"/>
    <property type="match status" value="1"/>
</dbReference>
<sequence length="325" mass="33242">MFRAIVVDEGKPAEIREVDDDFLQPGEVTIDVEYSSVNFKDGLALAGNRGVVRTFPIIPGIDLVGTVAASDSARFAVGDLVLLNGDGIGESRFGGLAERARVRADALIPLPENLSASRAAAIGTAGFTAMIAVLAIERLGILPTAGDVLVTGAAGGVGSVAIAMLAARGYSVTASTGRAEAEGDYLRRLGAADVIDRAQFSDPGKPLQKARWAGAIDSVGSATLANVLAQTNYGGVVVSCGLAQGGDLPSSVMPFILRAVTLTGANSVDAPLALREQAWAALATELDLDLLDSMTSTTDLAGALDAGPTILGGQIRGRTVVDVRR</sequence>
<accession>A0A917EZB3</accession>
<dbReference type="PANTHER" id="PTHR43677:SF1">
    <property type="entry name" value="ACRYLYL-COA REDUCTASE ACUI-RELATED"/>
    <property type="match status" value="1"/>
</dbReference>
<comment type="caution">
    <text evidence="2">The sequence shown here is derived from an EMBL/GenBank/DDBJ whole genome shotgun (WGS) entry which is preliminary data.</text>
</comment>
<feature type="domain" description="Enoyl reductase (ER)" evidence="1">
    <location>
        <begin position="10"/>
        <end position="321"/>
    </location>
</feature>
<evidence type="ECO:0000313" key="3">
    <source>
        <dbReference type="Proteomes" id="UP000598775"/>
    </source>
</evidence>
<dbReference type="Pfam" id="PF08240">
    <property type="entry name" value="ADH_N"/>
    <property type="match status" value="1"/>
</dbReference>
<dbReference type="InterPro" id="IPR051397">
    <property type="entry name" value="Zn-ADH-like_protein"/>
</dbReference>
<dbReference type="InterPro" id="IPR014188">
    <property type="entry name" value="Acrylyl-CoA_reductase_AcuI"/>
</dbReference>
<dbReference type="SUPFAM" id="SSF50129">
    <property type="entry name" value="GroES-like"/>
    <property type="match status" value="1"/>
</dbReference>
<dbReference type="Proteomes" id="UP000598775">
    <property type="component" value="Unassembled WGS sequence"/>
</dbReference>
<dbReference type="InterPro" id="IPR011032">
    <property type="entry name" value="GroES-like_sf"/>
</dbReference>
<dbReference type="Pfam" id="PF00107">
    <property type="entry name" value="ADH_zinc_N"/>
    <property type="match status" value="1"/>
</dbReference>
<reference evidence="2 3" key="1">
    <citation type="journal article" date="2014" name="Int. J. Syst. Evol. Microbiol.">
        <title>Complete genome sequence of Corynebacterium casei LMG S-19264T (=DSM 44701T), isolated from a smear-ripened cheese.</title>
        <authorList>
            <consortium name="US DOE Joint Genome Institute (JGI-PGF)"/>
            <person name="Walter F."/>
            <person name="Albersmeier A."/>
            <person name="Kalinowski J."/>
            <person name="Ruckert C."/>
        </authorList>
    </citation>
    <scope>NUCLEOTIDE SEQUENCE [LARGE SCALE GENOMIC DNA]</scope>
    <source>
        <strain evidence="2 3">CGMCC 1.12976</strain>
    </source>
</reference>
<organism evidence="2 3">
    <name type="scientific">Subtercola lobariae</name>
    <dbReference type="NCBI Taxonomy" id="1588641"/>
    <lineage>
        <taxon>Bacteria</taxon>
        <taxon>Bacillati</taxon>
        <taxon>Actinomycetota</taxon>
        <taxon>Actinomycetes</taxon>
        <taxon>Micrococcales</taxon>
        <taxon>Microbacteriaceae</taxon>
        <taxon>Subtercola</taxon>
    </lineage>
</organism>
<evidence type="ECO:0000313" key="2">
    <source>
        <dbReference type="EMBL" id="GGF36465.1"/>
    </source>
</evidence>
<dbReference type="EMBL" id="BMGP01000006">
    <property type="protein sequence ID" value="GGF36465.1"/>
    <property type="molecule type" value="Genomic_DNA"/>
</dbReference>
<dbReference type="InterPro" id="IPR036291">
    <property type="entry name" value="NAD(P)-bd_dom_sf"/>
</dbReference>
<dbReference type="Gene3D" id="3.40.50.720">
    <property type="entry name" value="NAD(P)-binding Rossmann-like Domain"/>
    <property type="match status" value="1"/>
</dbReference>
<dbReference type="NCBIfam" id="TIGR02823">
    <property type="entry name" value="oxido_YhdH"/>
    <property type="match status" value="1"/>
</dbReference>
<dbReference type="InterPro" id="IPR013149">
    <property type="entry name" value="ADH-like_C"/>
</dbReference>
<dbReference type="PANTHER" id="PTHR43677">
    <property type="entry name" value="SHORT-CHAIN DEHYDROGENASE/REDUCTASE"/>
    <property type="match status" value="1"/>
</dbReference>
<dbReference type="SUPFAM" id="SSF51735">
    <property type="entry name" value="NAD(P)-binding Rossmann-fold domains"/>
    <property type="match status" value="1"/>
</dbReference>
<dbReference type="AlphaFoldDB" id="A0A917EZB3"/>
<keyword evidence="3" id="KW-1185">Reference proteome</keyword>
<evidence type="ECO:0000259" key="1">
    <source>
        <dbReference type="SMART" id="SM00829"/>
    </source>
</evidence>
<dbReference type="RefSeq" id="WP_188679991.1">
    <property type="nucleotide sequence ID" value="NZ_BMGP01000006.1"/>
</dbReference>
<dbReference type="SMART" id="SM00829">
    <property type="entry name" value="PKS_ER"/>
    <property type="match status" value="1"/>
</dbReference>
<dbReference type="GO" id="GO:0043957">
    <property type="term" value="F:acryloyl-CoA reductase (NADPH) activity"/>
    <property type="evidence" value="ECO:0007669"/>
    <property type="project" value="TreeGrafter"/>
</dbReference>